<reference evidence="2" key="1">
    <citation type="submission" date="2018-08" db="EMBL/GenBank/DDBJ databases">
        <authorList>
            <person name="Chevrot R."/>
        </authorList>
    </citation>
    <scope>NUCLEOTIDE SEQUENCE [LARGE SCALE GENOMIC DNA]</scope>
</reference>
<dbReference type="PANTHER" id="PTHR48100:SF1">
    <property type="entry name" value="HISTIDINE PHOSPHATASE FAMILY PROTEIN-RELATED"/>
    <property type="match status" value="1"/>
</dbReference>
<name>A0A383RIB2_PAEAL</name>
<dbReference type="GO" id="GO:0016791">
    <property type="term" value="F:phosphatase activity"/>
    <property type="evidence" value="ECO:0007669"/>
    <property type="project" value="TreeGrafter"/>
</dbReference>
<evidence type="ECO:0008006" key="3">
    <source>
        <dbReference type="Google" id="ProtNLM"/>
    </source>
</evidence>
<accession>A0A383RIB2</accession>
<evidence type="ECO:0000313" key="1">
    <source>
        <dbReference type="EMBL" id="SYX86342.1"/>
    </source>
</evidence>
<protein>
    <recommendedName>
        <fullName evidence="3">Phosphoglycerate mutase</fullName>
    </recommendedName>
</protein>
<dbReference type="Proteomes" id="UP000304148">
    <property type="component" value="Chromosome"/>
</dbReference>
<dbReference type="InterPro" id="IPR050275">
    <property type="entry name" value="PGM_Phosphatase"/>
</dbReference>
<dbReference type="SMART" id="SM00855">
    <property type="entry name" value="PGAM"/>
    <property type="match status" value="1"/>
</dbReference>
<evidence type="ECO:0000313" key="2">
    <source>
        <dbReference type="Proteomes" id="UP000304148"/>
    </source>
</evidence>
<dbReference type="InterPro" id="IPR029033">
    <property type="entry name" value="His_PPase_superfam"/>
</dbReference>
<dbReference type="Gene3D" id="3.40.50.1240">
    <property type="entry name" value="Phosphoglycerate mutase-like"/>
    <property type="match status" value="1"/>
</dbReference>
<dbReference type="CDD" id="cd07067">
    <property type="entry name" value="HP_PGM_like"/>
    <property type="match status" value="1"/>
</dbReference>
<dbReference type="AlphaFoldDB" id="A0A383RIB2"/>
<dbReference type="PANTHER" id="PTHR48100">
    <property type="entry name" value="BROAD-SPECIFICITY PHOSPHATASE YOR283W-RELATED"/>
    <property type="match status" value="1"/>
</dbReference>
<dbReference type="Pfam" id="PF00300">
    <property type="entry name" value="His_Phos_1"/>
    <property type="match status" value="1"/>
</dbReference>
<sequence length="203" mass="23519">MLSKKLAFLRPYRYKEMIFYFVRHGKAKGNEPKDPLTEEEGIPQAKQLAFFLNTKIFGQEIQLITSPFCRAFQTAEEIGKTMDLDIMEEVLLVERNLGDTTGLSDEERLQKIKEQFEHPEMSFPGGESNLDVTLRVKKFLDQPFLNNESVKIIVSHRLTLSLLLQEFGHKSVYETFLTMTNPDVYRIETMPDGSNQIEHIWGV</sequence>
<organism evidence="1 2">
    <name type="scientific">Paenibacillus alvei</name>
    <name type="common">Bacillus alvei</name>
    <dbReference type="NCBI Taxonomy" id="44250"/>
    <lineage>
        <taxon>Bacteria</taxon>
        <taxon>Bacillati</taxon>
        <taxon>Bacillota</taxon>
        <taxon>Bacilli</taxon>
        <taxon>Bacillales</taxon>
        <taxon>Paenibacillaceae</taxon>
        <taxon>Paenibacillus</taxon>
    </lineage>
</organism>
<proteinExistence type="predicted"/>
<dbReference type="InterPro" id="IPR013078">
    <property type="entry name" value="His_Pase_superF_clade-1"/>
</dbReference>
<dbReference type="EMBL" id="LS992241">
    <property type="protein sequence ID" value="SYX86342.1"/>
    <property type="molecule type" value="Genomic_DNA"/>
</dbReference>
<dbReference type="GO" id="GO:0005737">
    <property type="term" value="C:cytoplasm"/>
    <property type="evidence" value="ECO:0007669"/>
    <property type="project" value="TreeGrafter"/>
</dbReference>
<gene>
    <name evidence="1" type="ORF">PBLR_14764</name>
</gene>
<dbReference type="SUPFAM" id="SSF53254">
    <property type="entry name" value="Phosphoglycerate mutase-like"/>
    <property type="match status" value="1"/>
</dbReference>
<dbReference type="PIRSF" id="PIRSF000709">
    <property type="entry name" value="6PFK_2-Ptase"/>
    <property type="match status" value="1"/>
</dbReference>